<evidence type="ECO:0000313" key="6">
    <source>
        <dbReference type="Proteomes" id="UP000602745"/>
    </source>
</evidence>
<keyword evidence="3" id="KW-0804">Transcription</keyword>
<dbReference type="InterPro" id="IPR002577">
    <property type="entry name" value="HTH_HxlR"/>
</dbReference>
<keyword evidence="2" id="KW-0238">DNA-binding</keyword>
<feature type="domain" description="HTH hxlR-type" evidence="4">
    <location>
        <begin position="12"/>
        <end position="110"/>
    </location>
</feature>
<sequence length="119" mass="13558">MKNVPYGCAPGCPVEQTLAVMGGKWKGVILYHLLDGTMRFNELMRQIPSVTQRMLTRQLRELESAGLVRRTVYPVVPPRVEYDLTDLGRSLEAIVRAMRDWGELYRRRLEEVPAGIAAE</sequence>
<evidence type="ECO:0000256" key="1">
    <source>
        <dbReference type="ARBA" id="ARBA00023015"/>
    </source>
</evidence>
<dbReference type="InterPro" id="IPR036388">
    <property type="entry name" value="WH-like_DNA-bd_sf"/>
</dbReference>
<dbReference type="GO" id="GO:0006355">
    <property type="term" value="P:regulation of DNA-templated transcription"/>
    <property type="evidence" value="ECO:0007669"/>
    <property type="project" value="UniProtKB-ARBA"/>
</dbReference>
<keyword evidence="6" id="KW-1185">Reference proteome</keyword>
<dbReference type="EMBL" id="BMCP01000001">
    <property type="protein sequence ID" value="GGE37543.1"/>
    <property type="molecule type" value="Genomic_DNA"/>
</dbReference>
<protein>
    <submittedName>
        <fullName evidence="5">Putative HTH-type transcriptional regulator YdeP</fullName>
    </submittedName>
</protein>
<dbReference type="InterPro" id="IPR036390">
    <property type="entry name" value="WH_DNA-bd_sf"/>
</dbReference>
<gene>
    <name evidence="5" type="primary">ydeP</name>
    <name evidence="5" type="ORF">GCM10007276_13710</name>
</gene>
<evidence type="ECO:0000313" key="5">
    <source>
        <dbReference type="EMBL" id="GGE37543.1"/>
    </source>
</evidence>
<dbReference type="AlphaFoldDB" id="A0A8J2YG91"/>
<keyword evidence="1" id="KW-0805">Transcription regulation</keyword>
<dbReference type="Gene3D" id="1.10.10.10">
    <property type="entry name" value="Winged helix-like DNA-binding domain superfamily/Winged helix DNA-binding domain"/>
    <property type="match status" value="1"/>
</dbReference>
<dbReference type="Proteomes" id="UP000602745">
    <property type="component" value="Unassembled WGS sequence"/>
</dbReference>
<reference evidence="5" key="1">
    <citation type="journal article" date="2014" name="Int. J. Syst. Evol. Microbiol.">
        <title>Complete genome sequence of Corynebacterium casei LMG S-19264T (=DSM 44701T), isolated from a smear-ripened cheese.</title>
        <authorList>
            <consortium name="US DOE Joint Genome Institute (JGI-PGF)"/>
            <person name="Walter F."/>
            <person name="Albersmeier A."/>
            <person name="Kalinowski J."/>
            <person name="Ruckert C."/>
        </authorList>
    </citation>
    <scope>NUCLEOTIDE SEQUENCE</scope>
    <source>
        <strain evidence="5">CCM 7684</strain>
    </source>
</reference>
<dbReference type="CDD" id="cd00090">
    <property type="entry name" value="HTH_ARSR"/>
    <property type="match status" value="1"/>
</dbReference>
<dbReference type="GO" id="GO:0003677">
    <property type="term" value="F:DNA binding"/>
    <property type="evidence" value="ECO:0007669"/>
    <property type="project" value="UniProtKB-KW"/>
</dbReference>
<dbReference type="PROSITE" id="PS51118">
    <property type="entry name" value="HTH_HXLR"/>
    <property type="match status" value="1"/>
</dbReference>
<dbReference type="InterPro" id="IPR011991">
    <property type="entry name" value="ArsR-like_HTH"/>
</dbReference>
<evidence type="ECO:0000256" key="2">
    <source>
        <dbReference type="ARBA" id="ARBA00023125"/>
    </source>
</evidence>
<dbReference type="Pfam" id="PF01638">
    <property type="entry name" value="HxlR"/>
    <property type="match status" value="1"/>
</dbReference>
<dbReference type="PANTHER" id="PTHR33204">
    <property type="entry name" value="TRANSCRIPTIONAL REGULATOR, MARR FAMILY"/>
    <property type="match status" value="1"/>
</dbReference>
<reference evidence="5" key="2">
    <citation type="submission" date="2020-09" db="EMBL/GenBank/DDBJ databases">
        <authorList>
            <person name="Sun Q."/>
            <person name="Sedlacek I."/>
        </authorList>
    </citation>
    <scope>NUCLEOTIDE SEQUENCE</scope>
    <source>
        <strain evidence="5">CCM 7684</strain>
    </source>
</reference>
<accession>A0A8J2YG91</accession>
<evidence type="ECO:0000256" key="3">
    <source>
        <dbReference type="ARBA" id="ARBA00023163"/>
    </source>
</evidence>
<comment type="caution">
    <text evidence="5">The sequence shown here is derived from an EMBL/GenBank/DDBJ whole genome shotgun (WGS) entry which is preliminary data.</text>
</comment>
<dbReference type="PANTHER" id="PTHR33204:SF29">
    <property type="entry name" value="TRANSCRIPTIONAL REGULATOR"/>
    <property type="match status" value="1"/>
</dbReference>
<name>A0A8J2YG91_9RHOB</name>
<evidence type="ECO:0000259" key="4">
    <source>
        <dbReference type="PROSITE" id="PS51118"/>
    </source>
</evidence>
<organism evidence="5 6">
    <name type="scientific">Agaricicola taiwanensis</name>
    <dbReference type="NCBI Taxonomy" id="591372"/>
    <lineage>
        <taxon>Bacteria</taxon>
        <taxon>Pseudomonadati</taxon>
        <taxon>Pseudomonadota</taxon>
        <taxon>Alphaproteobacteria</taxon>
        <taxon>Rhodobacterales</taxon>
        <taxon>Paracoccaceae</taxon>
        <taxon>Agaricicola</taxon>
    </lineage>
</organism>
<proteinExistence type="predicted"/>
<dbReference type="SUPFAM" id="SSF46785">
    <property type="entry name" value="Winged helix' DNA-binding domain"/>
    <property type="match status" value="1"/>
</dbReference>
<dbReference type="RefSeq" id="WP_188408914.1">
    <property type="nucleotide sequence ID" value="NZ_BMCP01000001.1"/>
</dbReference>